<dbReference type="Proteomes" id="UP000186670">
    <property type="component" value="Unassembled WGS sequence"/>
</dbReference>
<evidence type="ECO:0000313" key="1">
    <source>
        <dbReference type="EMBL" id="OGD68100.1"/>
    </source>
</evidence>
<protein>
    <submittedName>
        <fullName evidence="1">Uncharacterized protein</fullName>
    </submittedName>
</protein>
<comment type="caution">
    <text evidence="1">The sequence shown here is derived from an EMBL/GenBank/DDBJ whole genome shotgun (WGS) entry which is preliminary data.</text>
</comment>
<gene>
    <name evidence="1" type="ORF">A2811_03160</name>
</gene>
<name>A0A1F5ELB8_9BACT</name>
<dbReference type="AlphaFoldDB" id="A0A1F5ELB8"/>
<sequence>MPATERDWKNWQDINGNSEGLSPTELMNIRYRHGRAEAVRAITCPPGRDPQTWEDQIQNFLVSKEFGHRVH</sequence>
<organism evidence="1 2">
    <name type="scientific">Candidatus Campbellbacteria bacterium RIFCSPHIGHO2_01_FULL_34_10</name>
    <dbReference type="NCBI Taxonomy" id="1797577"/>
    <lineage>
        <taxon>Bacteria</taxon>
        <taxon>Candidatus Campbelliibacteriota</taxon>
    </lineage>
</organism>
<proteinExistence type="predicted"/>
<accession>A0A1F5ELB8</accession>
<reference evidence="1 2" key="1">
    <citation type="journal article" date="2016" name="Nat. Commun.">
        <title>Thousands of microbial genomes shed light on interconnected biogeochemical processes in an aquifer system.</title>
        <authorList>
            <person name="Anantharaman K."/>
            <person name="Brown C.T."/>
            <person name="Hug L.A."/>
            <person name="Sharon I."/>
            <person name="Castelle C.J."/>
            <person name="Probst A.J."/>
            <person name="Thomas B.C."/>
            <person name="Singh A."/>
            <person name="Wilkins M.J."/>
            <person name="Karaoz U."/>
            <person name="Brodie E.L."/>
            <person name="Williams K.H."/>
            <person name="Hubbard S.S."/>
            <person name="Banfield J.F."/>
        </authorList>
    </citation>
    <scope>NUCLEOTIDE SEQUENCE [LARGE SCALE GENOMIC DNA]</scope>
</reference>
<dbReference type="EMBL" id="MEZZ01000040">
    <property type="protein sequence ID" value="OGD68100.1"/>
    <property type="molecule type" value="Genomic_DNA"/>
</dbReference>
<evidence type="ECO:0000313" key="2">
    <source>
        <dbReference type="Proteomes" id="UP000186670"/>
    </source>
</evidence>